<keyword evidence="4" id="KW-1185">Reference proteome</keyword>
<gene>
    <name evidence="3" type="ORF">PILCRDRAFT_11064</name>
</gene>
<dbReference type="OrthoDB" id="432970at2759"/>
<feature type="transmembrane region" description="Helical" evidence="1">
    <location>
        <begin position="189"/>
        <end position="207"/>
    </location>
</feature>
<reference evidence="4" key="2">
    <citation type="submission" date="2015-01" db="EMBL/GenBank/DDBJ databases">
        <title>Evolutionary Origins and Diversification of the Mycorrhizal Mutualists.</title>
        <authorList>
            <consortium name="DOE Joint Genome Institute"/>
            <consortium name="Mycorrhizal Genomics Consortium"/>
            <person name="Kohler A."/>
            <person name="Kuo A."/>
            <person name="Nagy L.G."/>
            <person name="Floudas D."/>
            <person name="Copeland A."/>
            <person name="Barry K.W."/>
            <person name="Cichocki N."/>
            <person name="Veneault-Fourrey C."/>
            <person name="LaButti K."/>
            <person name="Lindquist E.A."/>
            <person name="Lipzen A."/>
            <person name="Lundell T."/>
            <person name="Morin E."/>
            <person name="Murat C."/>
            <person name="Riley R."/>
            <person name="Ohm R."/>
            <person name="Sun H."/>
            <person name="Tunlid A."/>
            <person name="Henrissat B."/>
            <person name="Grigoriev I.V."/>
            <person name="Hibbett D.S."/>
            <person name="Martin F."/>
        </authorList>
    </citation>
    <scope>NUCLEOTIDE SEQUENCE [LARGE SCALE GENOMIC DNA]</scope>
    <source>
        <strain evidence="4">F 1598</strain>
    </source>
</reference>
<reference evidence="3 4" key="1">
    <citation type="submission" date="2014-04" db="EMBL/GenBank/DDBJ databases">
        <authorList>
            <consortium name="DOE Joint Genome Institute"/>
            <person name="Kuo A."/>
            <person name="Tarkka M."/>
            <person name="Buscot F."/>
            <person name="Kohler A."/>
            <person name="Nagy L.G."/>
            <person name="Floudas D."/>
            <person name="Copeland A."/>
            <person name="Barry K.W."/>
            <person name="Cichocki N."/>
            <person name="Veneault-Fourrey C."/>
            <person name="LaButti K."/>
            <person name="Lindquist E.A."/>
            <person name="Lipzen A."/>
            <person name="Lundell T."/>
            <person name="Morin E."/>
            <person name="Murat C."/>
            <person name="Sun H."/>
            <person name="Tunlid A."/>
            <person name="Henrissat B."/>
            <person name="Grigoriev I.V."/>
            <person name="Hibbett D.S."/>
            <person name="Martin F."/>
            <person name="Nordberg H.P."/>
            <person name="Cantor M.N."/>
            <person name="Hua S.X."/>
        </authorList>
    </citation>
    <scope>NUCLEOTIDE SEQUENCE [LARGE SCALE GENOMIC DNA]</scope>
    <source>
        <strain evidence="3 4">F 1598</strain>
    </source>
</reference>
<dbReference type="InParanoid" id="A0A0C3AX77"/>
<evidence type="ECO:0000313" key="4">
    <source>
        <dbReference type="Proteomes" id="UP000054166"/>
    </source>
</evidence>
<evidence type="ECO:0000313" key="3">
    <source>
        <dbReference type="EMBL" id="KIM78598.1"/>
    </source>
</evidence>
<evidence type="ECO:0000256" key="1">
    <source>
        <dbReference type="SAM" id="Phobius"/>
    </source>
</evidence>
<dbReference type="Proteomes" id="UP000054166">
    <property type="component" value="Unassembled WGS sequence"/>
</dbReference>
<feature type="transmembrane region" description="Helical" evidence="1">
    <location>
        <begin position="123"/>
        <end position="144"/>
    </location>
</feature>
<feature type="transmembrane region" description="Helical" evidence="1">
    <location>
        <begin position="164"/>
        <end position="183"/>
    </location>
</feature>
<dbReference type="HOGENOM" id="CLU_035509_11_3_1"/>
<dbReference type="InterPro" id="IPR045340">
    <property type="entry name" value="DUF6533"/>
</dbReference>
<keyword evidence="1" id="KW-0812">Transmembrane</keyword>
<proteinExistence type="predicted"/>
<name>A0A0C3AX77_PILCF</name>
<dbReference type="EMBL" id="KN833015">
    <property type="protein sequence ID" value="KIM78598.1"/>
    <property type="molecule type" value="Genomic_DNA"/>
</dbReference>
<organism evidence="3 4">
    <name type="scientific">Piloderma croceum (strain F 1598)</name>
    <dbReference type="NCBI Taxonomy" id="765440"/>
    <lineage>
        <taxon>Eukaryota</taxon>
        <taxon>Fungi</taxon>
        <taxon>Dikarya</taxon>
        <taxon>Basidiomycota</taxon>
        <taxon>Agaricomycotina</taxon>
        <taxon>Agaricomycetes</taxon>
        <taxon>Agaricomycetidae</taxon>
        <taxon>Atheliales</taxon>
        <taxon>Atheliaceae</taxon>
        <taxon>Piloderma</taxon>
    </lineage>
</organism>
<evidence type="ECO:0000259" key="2">
    <source>
        <dbReference type="Pfam" id="PF20151"/>
    </source>
</evidence>
<protein>
    <recommendedName>
        <fullName evidence="2">DUF6533 domain-containing protein</fullName>
    </recommendedName>
</protein>
<feature type="domain" description="DUF6533" evidence="2">
    <location>
        <begin position="99"/>
        <end position="134"/>
    </location>
</feature>
<keyword evidence="1" id="KW-1133">Transmembrane helix</keyword>
<sequence length="389" mass="43582">MGRYNIQQGAIEIAYGWDHVTGYFISVVAKRLSWSENSTSEVNAVVEAISADGGGSYLDLHTGSFGFGQKVNTATILSLWDAYGAAAEHVKSAKQGREAYDYMLTMSLEISVIWAAPWSVPKALFLLTRYTPIIDSTAIMYYLFHPGSSIKTCRASIEIGEWMFITSVGFAEIILMIRTWAVWERDRRLTIGLSIFFVSVCMYAVAFRTSCSDHSIDKIINFKSHPNAATNPSSKLFGYWTQLHSIRGMGSAEPHSGILLLMSIKAYQTLRSGPISGLARLVYVDGILYYIALFGTLKASRKKLGLLIFDSSRGGQLDSRPDFTVSCILQDDYENLFSFLQRIMHSVLTGRMLLQLRQYDRKSDGVTELMDVSIPMEFVRDDNSKPEYL</sequence>
<keyword evidence="1" id="KW-0472">Membrane</keyword>
<dbReference type="Pfam" id="PF20151">
    <property type="entry name" value="DUF6533"/>
    <property type="match status" value="1"/>
</dbReference>
<accession>A0A0C3AX77</accession>
<dbReference type="AlphaFoldDB" id="A0A0C3AX77"/>